<evidence type="ECO:0000313" key="2">
    <source>
        <dbReference type="Proteomes" id="UP000562984"/>
    </source>
</evidence>
<keyword evidence="2" id="KW-1185">Reference proteome</keyword>
<evidence type="ECO:0000313" key="1">
    <source>
        <dbReference type="EMBL" id="NNG35998.1"/>
    </source>
</evidence>
<dbReference type="Proteomes" id="UP000562984">
    <property type="component" value="Unassembled WGS sequence"/>
</dbReference>
<dbReference type="AlphaFoldDB" id="A0A849AA54"/>
<comment type="caution">
    <text evidence="1">The sequence shown here is derived from an EMBL/GenBank/DDBJ whole genome shotgun (WGS) entry which is preliminary data.</text>
</comment>
<dbReference type="EMBL" id="JABEND010000004">
    <property type="protein sequence ID" value="NNG35998.1"/>
    <property type="molecule type" value="Genomic_DNA"/>
</dbReference>
<dbReference type="Pfam" id="PF09604">
    <property type="entry name" value="Potass_KdpF"/>
    <property type="match status" value="1"/>
</dbReference>
<proteinExistence type="predicted"/>
<protein>
    <submittedName>
        <fullName evidence="1">Potassium-transporting ATPase subunit F</fullName>
    </submittedName>
</protein>
<name>A0A849AA54_9ACTN</name>
<dbReference type="GO" id="GO:0008556">
    <property type="term" value="F:P-type potassium transmembrane transporter activity"/>
    <property type="evidence" value="ECO:0007669"/>
    <property type="project" value="InterPro"/>
</dbReference>
<dbReference type="GO" id="GO:0005886">
    <property type="term" value="C:plasma membrane"/>
    <property type="evidence" value="ECO:0007669"/>
    <property type="project" value="InterPro"/>
</dbReference>
<reference evidence="1 2" key="1">
    <citation type="submission" date="2020-05" db="EMBL/GenBank/DDBJ databases">
        <title>Nakamurella sp. DB0629 isolated from air conditioner.</title>
        <authorList>
            <person name="Kim D.H."/>
            <person name="Kim D.-U."/>
        </authorList>
    </citation>
    <scope>NUCLEOTIDE SEQUENCE [LARGE SCALE GENOMIC DNA]</scope>
    <source>
        <strain evidence="1 2">DB0629</strain>
    </source>
</reference>
<accession>A0A849AA54</accession>
<gene>
    <name evidence="1" type="ORF">HKD39_09785</name>
</gene>
<dbReference type="RefSeq" id="WP_171199737.1">
    <property type="nucleotide sequence ID" value="NZ_JABEND010000004.1"/>
</dbReference>
<organism evidence="1 2">
    <name type="scientific">Nakamurella aerolata</name>
    <dbReference type="NCBI Taxonomy" id="1656892"/>
    <lineage>
        <taxon>Bacteria</taxon>
        <taxon>Bacillati</taxon>
        <taxon>Actinomycetota</taxon>
        <taxon>Actinomycetes</taxon>
        <taxon>Nakamurellales</taxon>
        <taxon>Nakamurellaceae</taxon>
        <taxon>Nakamurella</taxon>
    </lineage>
</organism>
<sequence length="27" mass="2824">MLIVAGIIGILLLGYLIAALVMPERLG</sequence>
<dbReference type="InterPro" id="IPR011726">
    <property type="entry name" value="KdpF"/>
</dbReference>